<feature type="domain" description="F-box" evidence="1">
    <location>
        <begin position="1"/>
        <end position="45"/>
    </location>
</feature>
<reference evidence="2 3" key="1">
    <citation type="journal article" date="2016" name="Mol. Biol. Evol.">
        <title>Comparative Genomics of Early-Diverging Mushroom-Forming Fungi Provides Insights into the Origins of Lignocellulose Decay Capabilities.</title>
        <authorList>
            <person name="Nagy L.G."/>
            <person name="Riley R."/>
            <person name="Tritt A."/>
            <person name="Adam C."/>
            <person name="Daum C."/>
            <person name="Floudas D."/>
            <person name="Sun H."/>
            <person name="Yadav J.S."/>
            <person name="Pangilinan J."/>
            <person name="Larsson K.H."/>
            <person name="Matsuura K."/>
            <person name="Barry K."/>
            <person name="Labutti K."/>
            <person name="Kuo R."/>
            <person name="Ohm R.A."/>
            <person name="Bhattacharya S.S."/>
            <person name="Shirouzu T."/>
            <person name="Yoshinaga Y."/>
            <person name="Martin F.M."/>
            <person name="Grigoriev I.V."/>
            <person name="Hibbett D.S."/>
        </authorList>
    </citation>
    <scope>NUCLEOTIDE SEQUENCE [LARGE SCALE GENOMIC DNA]</scope>
    <source>
        <strain evidence="2 3">HHB12029</strain>
    </source>
</reference>
<sequence length="471" mass="53277">MSTLVTLPEDVLSHVFSGLEQNDNRSLACACRRLRTLRGRGWRVLDFHNHTVARLVTRLQSLIELLKSDKVLALAVREVSIRYVNMMAFAGRRFKPVPASEKAPFKKFDPLLSTVLRLTRSLETFVLDGPPGIGFDQMYPKSIDAICTLPQLRVLIIGRVHGAKEDGSHPYTPKLASTHLTSVIVAFPIQLDQDALVRGQRHLQCLGLELDGTESGNLGNDWTDLRELRMDNLWVSAEVELCWDLWVDITRNALAAGALRKLDFLYIRGPATYAQLDTLVTMLSREHVPLTKLYFIAQDENMKIWPEFGPATLLKIFRAFPLLESLCIDNDDVDINRKPHARATSWPRDWDDYLPAFLHAQSLKTFIMPAGSVPSLHRLARAGLASGLFFREALMDMFSPMLNACPTLTFVGLGDCNDLGQINLFRTGHEMEVASPEHLSRRFFWLSDETRDVAREGRYMTCCGVWGKVQR</sequence>
<organism evidence="2 3">
    <name type="scientific">Exidia glandulosa HHB12029</name>
    <dbReference type="NCBI Taxonomy" id="1314781"/>
    <lineage>
        <taxon>Eukaryota</taxon>
        <taxon>Fungi</taxon>
        <taxon>Dikarya</taxon>
        <taxon>Basidiomycota</taxon>
        <taxon>Agaricomycotina</taxon>
        <taxon>Agaricomycetes</taxon>
        <taxon>Auriculariales</taxon>
        <taxon>Exidiaceae</taxon>
        <taxon>Exidia</taxon>
    </lineage>
</organism>
<dbReference type="SUPFAM" id="SSF81383">
    <property type="entry name" value="F-box domain"/>
    <property type="match status" value="1"/>
</dbReference>
<dbReference type="AlphaFoldDB" id="A0A165HQ34"/>
<dbReference type="EMBL" id="KV426011">
    <property type="protein sequence ID" value="KZV92300.1"/>
    <property type="molecule type" value="Genomic_DNA"/>
</dbReference>
<dbReference type="STRING" id="1314781.A0A165HQ34"/>
<evidence type="ECO:0000313" key="3">
    <source>
        <dbReference type="Proteomes" id="UP000077266"/>
    </source>
</evidence>
<name>A0A165HQ34_EXIGL</name>
<dbReference type="PROSITE" id="PS50181">
    <property type="entry name" value="FBOX"/>
    <property type="match status" value="1"/>
</dbReference>
<dbReference type="InParanoid" id="A0A165HQ34"/>
<proteinExistence type="predicted"/>
<dbReference type="Proteomes" id="UP000077266">
    <property type="component" value="Unassembled WGS sequence"/>
</dbReference>
<protein>
    <recommendedName>
        <fullName evidence="1">F-box domain-containing protein</fullName>
    </recommendedName>
</protein>
<accession>A0A165HQ34</accession>
<evidence type="ECO:0000259" key="1">
    <source>
        <dbReference type="PROSITE" id="PS50181"/>
    </source>
</evidence>
<evidence type="ECO:0000313" key="2">
    <source>
        <dbReference type="EMBL" id="KZV92300.1"/>
    </source>
</evidence>
<gene>
    <name evidence="2" type="ORF">EXIGLDRAFT_769163</name>
</gene>
<keyword evidence="3" id="KW-1185">Reference proteome</keyword>
<dbReference type="InterPro" id="IPR001810">
    <property type="entry name" value="F-box_dom"/>
</dbReference>
<dbReference type="InterPro" id="IPR036047">
    <property type="entry name" value="F-box-like_dom_sf"/>
</dbReference>